<organism evidence="2 3">
    <name type="scientific">Romanomermis culicivorax</name>
    <name type="common">Nematode worm</name>
    <dbReference type="NCBI Taxonomy" id="13658"/>
    <lineage>
        <taxon>Eukaryota</taxon>
        <taxon>Metazoa</taxon>
        <taxon>Ecdysozoa</taxon>
        <taxon>Nematoda</taxon>
        <taxon>Enoplea</taxon>
        <taxon>Dorylaimia</taxon>
        <taxon>Mermithida</taxon>
        <taxon>Mermithoidea</taxon>
        <taxon>Mermithidae</taxon>
        <taxon>Romanomermis</taxon>
    </lineage>
</organism>
<sequence>MLGSHLLELQKCRSLDPESHWPNFEYDSPTDETANLCSLNGTPENENPASLLLNSSNSRAAKVFSNNNNNDDGLPSPNAVLARRSLESQQHHKQKRLSAFLYTDDERDASKITAYTHFVEKSLKLRGMRRALIRILKILTPTLLKARLTLQKREYTAAGVTPKLCQKTSFSSKLDDEETYNLTKYGVNHPAFRQSNLPNYYESFLFLLKIPLNLTNEWLKIRIAQKQQREPDPITLDKLIQDCRDCLTAACDIKAFYQDYVQACTEDQTLLDKLLVDDLEDFEANFYNMFDIYLEYVRLWADHQTSLHPVTTDWSQSLITHLENEWKFAKKVACNMLSGESDAAMKFW</sequence>
<proteinExistence type="predicted"/>
<dbReference type="InterPro" id="IPR045801">
    <property type="entry name" value="MEKK4_N"/>
</dbReference>
<feature type="domain" description="Mitogen-activated protein kinase kinase kinase N-terminal" evidence="1">
    <location>
        <begin position="20"/>
        <end position="345"/>
    </location>
</feature>
<evidence type="ECO:0000313" key="2">
    <source>
        <dbReference type="Proteomes" id="UP000887565"/>
    </source>
</evidence>
<dbReference type="GO" id="GO:0000165">
    <property type="term" value="P:MAPK cascade"/>
    <property type="evidence" value="ECO:0007669"/>
    <property type="project" value="InterPro"/>
</dbReference>
<evidence type="ECO:0000313" key="3">
    <source>
        <dbReference type="WBParaSite" id="nRc.2.0.1.t34814-RA"/>
    </source>
</evidence>
<dbReference type="Proteomes" id="UP000887565">
    <property type="component" value="Unplaced"/>
</dbReference>
<accession>A0A915K8X1</accession>
<dbReference type="AlphaFoldDB" id="A0A915K8X1"/>
<keyword evidence="2" id="KW-1185">Reference proteome</keyword>
<reference evidence="3" key="1">
    <citation type="submission" date="2022-11" db="UniProtKB">
        <authorList>
            <consortium name="WormBaseParasite"/>
        </authorList>
    </citation>
    <scope>IDENTIFICATION</scope>
</reference>
<evidence type="ECO:0000259" key="1">
    <source>
        <dbReference type="Pfam" id="PF19431"/>
    </source>
</evidence>
<name>A0A915K8X1_ROMCU</name>
<protein>
    <submittedName>
        <fullName evidence="3">Mitogen-activated protein kinase kinase kinase N-terminal domain-containing protein</fullName>
    </submittedName>
</protein>
<dbReference type="WBParaSite" id="nRc.2.0.1.t34814-RA">
    <property type="protein sequence ID" value="nRc.2.0.1.t34814-RA"/>
    <property type="gene ID" value="nRc.2.0.1.g34814"/>
</dbReference>
<dbReference type="Pfam" id="PF19431">
    <property type="entry name" value="MEKK4_N"/>
    <property type="match status" value="1"/>
</dbReference>